<dbReference type="RefSeq" id="WP_150520323.1">
    <property type="nucleotide sequence ID" value="NZ_BMVX01000023.1"/>
</dbReference>
<dbReference type="SUPFAM" id="SSF51905">
    <property type="entry name" value="FAD/NAD(P)-binding domain"/>
    <property type="match status" value="1"/>
</dbReference>
<evidence type="ECO:0000256" key="2">
    <source>
        <dbReference type="ARBA" id="ARBA00023002"/>
    </source>
</evidence>
<dbReference type="NCBIfam" id="NF009472">
    <property type="entry name" value="PRK12834.1"/>
    <property type="match status" value="1"/>
</dbReference>
<evidence type="ECO:0000259" key="3">
    <source>
        <dbReference type="Pfam" id="PF00890"/>
    </source>
</evidence>
<dbReference type="AlphaFoldDB" id="A0A5P2USH9"/>
<reference evidence="4" key="1">
    <citation type="journal article" date="2014" name="Int. J. Syst. Evol. Microbiol.">
        <title>Complete genome sequence of Corynebacterium casei LMG S-19264T (=DSM 44701T), isolated from a smear-ripened cheese.</title>
        <authorList>
            <consortium name="US DOE Joint Genome Institute (JGI-PGF)"/>
            <person name="Walter F."/>
            <person name="Albersmeier A."/>
            <person name="Kalinowski J."/>
            <person name="Ruckert C."/>
        </authorList>
    </citation>
    <scope>NUCLEOTIDE SEQUENCE</scope>
    <source>
        <strain evidence="4">JCM 4834</strain>
    </source>
</reference>
<evidence type="ECO:0000313" key="4">
    <source>
        <dbReference type="EMBL" id="GGZ85459.1"/>
    </source>
</evidence>
<dbReference type="Pfam" id="PF00890">
    <property type="entry name" value="FAD_binding_2"/>
    <property type="match status" value="1"/>
</dbReference>
<dbReference type="PIRSF" id="PIRSF036654">
    <property type="entry name" value="UCP036654"/>
    <property type="match status" value="1"/>
</dbReference>
<dbReference type="GO" id="GO:0016627">
    <property type="term" value="F:oxidoreductase activity, acting on the CH-CH group of donors"/>
    <property type="evidence" value="ECO:0007669"/>
    <property type="project" value="InterPro"/>
</dbReference>
<keyword evidence="6" id="KW-1185">Reference proteome</keyword>
<dbReference type="Gene3D" id="3.50.50.60">
    <property type="entry name" value="FAD/NAD(P)-binding domain"/>
    <property type="match status" value="2"/>
</dbReference>
<evidence type="ECO:0000313" key="6">
    <source>
        <dbReference type="Proteomes" id="UP000326831"/>
    </source>
</evidence>
<keyword evidence="1" id="KW-0285">Flavoprotein</keyword>
<dbReference type="EMBL" id="BMVX01000023">
    <property type="protein sequence ID" value="GGZ85459.1"/>
    <property type="molecule type" value="Genomic_DNA"/>
</dbReference>
<dbReference type="InterPro" id="IPR014614">
    <property type="entry name" value="KsdD_DH"/>
</dbReference>
<reference evidence="4" key="3">
    <citation type="submission" date="2020-09" db="EMBL/GenBank/DDBJ databases">
        <authorList>
            <person name="Sun Q."/>
            <person name="Ohkuma M."/>
        </authorList>
    </citation>
    <scope>NUCLEOTIDE SEQUENCE</scope>
    <source>
        <strain evidence="4">JCM 4834</strain>
    </source>
</reference>
<feature type="domain" description="FAD-dependent oxidoreductase 2 FAD-binding" evidence="3">
    <location>
        <begin position="6"/>
        <end position="532"/>
    </location>
</feature>
<dbReference type="KEGG" id="ssub:CP968_26190"/>
<dbReference type="PANTHER" id="PTHR43260">
    <property type="entry name" value="3-KETOSTEROID-DELTA-1-DEHYDROGENASE"/>
    <property type="match status" value="1"/>
</dbReference>
<dbReference type="InterPro" id="IPR036188">
    <property type="entry name" value="FAD/NAD-bd_sf"/>
</dbReference>
<organism evidence="5 6">
    <name type="scientific">Streptomyces subrutilus</name>
    <dbReference type="NCBI Taxonomy" id="36818"/>
    <lineage>
        <taxon>Bacteria</taxon>
        <taxon>Bacillati</taxon>
        <taxon>Actinomycetota</taxon>
        <taxon>Actinomycetes</taxon>
        <taxon>Kitasatosporales</taxon>
        <taxon>Streptomycetaceae</taxon>
        <taxon>Streptomyces</taxon>
    </lineage>
</organism>
<dbReference type="Proteomes" id="UP000634660">
    <property type="component" value="Unassembled WGS sequence"/>
</dbReference>
<dbReference type="Proteomes" id="UP000326831">
    <property type="component" value="Chromosome"/>
</dbReference>
<accession>A0A5P2USH9</accession>
<name>A0A5P2USH9_9ACTN</name>
<gene>
    <name evidence="5" type="ORF">CP968_26190</name>
    <name evidence="4" type="ORF">GCM10010371_51680</name>
</gene>
<dbReference type="PANTHER" id="PTHR43260:SF1">
    <property type="entry name" value="KSDD-LIKE STEROID DEHYDROGENASE RV0785"/>
    <property type="match status" value="1"/>
</dbReference>
<sequence length="551" mass="59151">MTYDADVIVIGAGLAGLAATAELVDAGRKVILLDQEPEQSIGGQAHWSFGGLFFADSPEQRRMRIKDSHDLALQDWLGTAGFDRTEDAWPRRWAEAYVDFAAGEKRSWLHAQGVRFFPVVGWAERGGYDAGGHGNSVPRFHITWGTGPGLVEPFERRVRAGAARGLVRFAFRHRVTGLSRTAGALDTVTGEVLEPSGAVRGSASSRTATGSFSLRAQAVIVTSGGIGGNHDLVRAQWPQRLGTPPQRLLSGVPAHVDGLMLGIAEAAGASHINKDRMWHYTEGIENWNPIWSRHGIRILPGPSSLWLDATGRRLPVPLFPGFDTLGTLDHIMRTGHDHTWFVLNQRIIGKEFGLSGSEQNPDLTGKSVRQVVDRARQAVPGPVKAFMDRGADFVVERDLSALVRGMNAVTEEDLLDEAVVREQVVARDREIANPFGKDLQVMAIHGARRYLGDRLIRTAAPHRILDPAAGPLIAVRLSILTRKSLGGLETDLSSRVLAADGEPLPGLYAAGEAAGFGGGGVHGYRALEGTFLGGCLFSGRAAGRAAATAVA</sequence>
<keyword evidence="2" id="KW-0560">Oxidoreductase</keyword>
<dbReference type="OrthoDB" id="9813348at2"/>
<protein>
    <submittedName>
        <fullName evidence="5">FAD-binding dehydrogenase</fullName>
    </submittedName>
</protein>
<proteinExistence type="predicted"/>
<dbReference type="InterPro" id="IPR003953">
    <property type="entry name" value="FAD-dep_OxRdtase_2_FAD-bd"/>
</dbReference>
<reference evidence="5 6" key="2">
    <citation type="submission" date="2017-09" db="EMBL/GenBank/DDBJ databases">
        <authorList>
            <person name="Lee N."/>
            <person name="Cho B.-K."/>
        </authorList>
    </citation>
    <scope>NUCLEOTIDE SEQUENCE [LARGE SCALE GENOMIC DNA]</scope>
    <source>
        <strain evidence="5 6">ATCC 27467</strain>
    </source>
</reference>
<dbReference type="EMBL" id="CP023701">
    <property type="protein sequence ID" value="QEU81309.1"/>
    <property type="molecule type" value="Genomic_DNA"/>
</dbReference>
<evidence type="ECO:0000313" key="5">
    <source>
        <dbReference type="EMBL" id="QEU81309.1"/>
    </source>
</evidence>
<evidence type="ECO:0000256" key="1">
    <source>
        <dbReference type="ARBA" id="ARBA00022630"/>
    </source>
</evidence>